<organism evidence="1 2">
    <name type="scientific">Puccinia striiformis</name>
    <dbReference type="NCBI Taxonomy" id="27350"/>
    <lineage>
        <taxon>Eukaryota</taxon>
        <taxon>Fungi</taxon>
        <taxon>Dikarya</taxon>
        <taxon>Basidiomycota</taxon>
        <taxon>Pucciniomycotina</taxon>
        <taxon>Pucciniomycetes</taxon>
        <taxon>Pucciniales</taxon>
        <taxon>Pucciniaceae</taxon>
        <taxon>Puccinia</taxon>
    </lineage>
</organism>
<sequence>MFYKLLPRFHIASIVFQGGELC</sequence>
<accession>A0A2S4UKB7</accession>
<gene>
    <name evidence="1" type="ORF">PSTT_14893</name>
</gene>
<proteinExistence type="predicted"/>
<reference evidence="1" key="1">
    <citation type="submission" date="2017-12" db="EMBL/GenBank/DDBJ databases">
        <title>Gene loss provides genomic basis for host adaptation in cereal stripe rust fungi.</title>
        <authorList>
            <person name="Xia C."/>
        </authorList>
    </citation>
    <scope>NUCLEOTIDE SEQUENCE [LARGE SCALE GENOMIC DNA]</scope>
    <source>
        <strain evidence="1">93-210</strain>
    </source>
</reference>
<name>A0A2S4UKB7_9BASI</name>
<dbReference type="EMBL" id="PKSL01000250">
    <property type="protein sequence ID" value="POV97725.1"/>
    <property type="molecule type" value="Genomic_DNA"/>
</dbReference>
<dbReference type="AlphaFoldDB" id="A0A2S4UKB7"/>
<evidence type="ECO:0000313" key="1">
    <source>
        <dbReference type="EMBL" id="POV97725.1"/>
    </source>
</evidence>
<evidence type="ECO:0000313" key="2">
    <source>
        <dbReference type="Proteomes" id="UP000239156"/>
    </source>
</evidence>
<protein>
    <submittedName>
        <fullName evidence="1">Uncharacterized protein</fullName>
    </submittedName>
</protein>
<keyword evidence="2" id="KW-1185">Reference proteome</keyword>
<dbReference type="VEuPathDB" id="FungiDB:PSTT_14893"/>
<dbReference type="Proteomes" id="UP000239156">
    <property type="component" value="Unassembled WGS sequence"/>
</dbReference>
<comment type="caution">
    <text evidence="1">The sequence shown here is derived from an EMBL/GenBank/DDBJ whole genome shotgun (WGS) entry which is preliminary data.</text>
</comment>